<feature type="compositionally biased region" description="Low complexity" evidence="4">
    <location>
        <begin position="1047"/>
        <end position="1058"/>
    </location>
</feature>
<comment type="catalytic activity">
    <reaction evidence="1">
        <text>Hydrolysis of terminal non-reducing alpha-L-rhamnose residues in alpha-L-rhamnosides.</text>
        <dbReference type="EC" id="3.2.1.40"/>
    </reaction>
</comment>
<feature type="region of interest" description="Disordered" evidence="4">
    <location>
        <begin position="1038"/>
        <end position="1058"/>
    </location>
</feature>
<dbReference type="Gene3D" id="1.50.10.10">
    <property type="match status" value="1"/>
</dbReference>
<protein>
    <recommendedName>
        <fullName evidence="2">alpha-L-rhamnosidase</fullName>
        <ecNumber evidence="2">3.2.1.40</ecNumber>
    </recommendedName>
</protein>
<dbReference type="InterPro" id="IPR012341">
    <property type="entry name" value="6hp_glycosidase-like_sf"/>
</dbReference>
<dbReference type="InterPro" id="IPR013783">
    <property type="entry name" value="Ig-like_fold"/>
</dbReference>
<proteinExistence type="predicted"/>
<accession>A0A087D3F7</accession>
<evidence type="ECO:0000256" key="1">
    <source>
        <dbReference type="ARBA" id="ARBA00001445"/>
    </source>
</evidence>
<dbReference type="Proteomes" id="UP000029033">
    <property type="component" value="Unassembled WGS sequence"/>
</dbReference>
<sequence length="1089" mass="115903">MFSAAGVRLSRESGGVLVINDRRAPVDLEPGTVPVLRWRDDAETIAGDPAAYRVVVDVTREDALAGRGSVWSSGWVDGDAWDGVPLNAVDMRPSRRYWASMRWRYADGTMGDWATPVTFGTGAGRVWSASAIWGPVRAADADGAVRPSDAGNAAGWAVLRGVIDLPAKPIRWATLNVTASSTGPARQFVYRMWLNGRFVGCGPTFPIGGETRYDGYDVTAALRPGRVNAIGVIAYAMEDRRFAAQLDVCFDDGSMGHYGTGPEWLSLPDPAEVWPESASIGTQYFQAPAENVRGDRFPQGFSDPLFDASGWVPAAVKPPFADLAATPTDKLRLAEVPPTSMLRVERPVEHSVEHSVKHDVEQPVKRAEHDDAAAGGEPAEEATRTLGVVADFGGAYMGGIRLDLHPRAPIDLTIRYGEVLNPDGSVRYRLSAGNVYEERWHITPGCGPIATWGLRVFRYVEISVLQPPAPPASWNEPSPTGLDERAAAIGEILLNEGALHAEALIHPALEDGTGAGADTGADVGAKAAGSAAHYPGTFHSSDSALNAVWRLSAHTIEALNGNIYADSWTRERAAYEADTWIQQRAHLALDASPSLGAYSVDYLVANRTWPTEWPLYLILAAHDAWMRTGSTAQIAEQYDRLAALLPDRYVDAETGFIVKSPGASSAMDGDLVDWPPSERDGFEFGQVNTVVNALASQAYADMADIARELGRDADADRFAGIAGRMRAAIHAWLYNADLGAYRDGLRALPGDTGAADGETADGKAGAPKPVSGTTGVMAGVATDSASSRDAHDAHDASGISAVMDPDGILATGSGRRYAVLRHAALHSSAFALAFAEVPADRVDRVAAFLRGKGMACSVYAAAPYLLGLYRAGFGADATAMIADRRTTHSWAYMLAQNAGGTMEAWDVARKPNTTYSHPWSASPVFLLAEGLMGVRPLEPGYRRFTVALQPGRVWSARLTLPTPAGDIEVAYRCVEYRMEIDVTVPSRTRADVAVPQWDAIVPLPGGDGAGSFPEGRADAAARGKDSPRALTVTVDGRPARCEPWADPDGPSGRSAAPAAPGLKLARSLAPGHHRVVVSVVVPRSACGAR</sequence>
<feature type="region of interest" description="Disordered" evidence="4">
    <location>
        <begin position="1004"/>
        <end position="1024"/>
    </location>
</feature>
<feature type="domain" description="Alpha-L-rhamnosidase C-terminal" evidence="6">
    <location>
        <begin position="933"/>
        <end position="996"/>
    </location>
</feature>
<dbReference type="InterPro" id="IPR035398">
    <property type="entry name" value="Bac_rhamnosid_C"/>
</dbReference>
<dbReference type="STRING" id="158787.BSCA_0394"/>
<evidence type="ECO:0000259" key="6">
    <source>
        <dbReference type="Pfam" id="PF17390"/>
    </source>
</evidence>
<feature type="domain" description="Alpha-L-rhamnosidase six-hairpin glycosidase" evidence="5">
    <location>
        <begin position="536"/>
        <end position="741"/>
    </location>
</feature>
<feature type="compositionally biased region" description="Basic and acidic residues" evidence="4">
    <location>
        <begin position="1015"/>
        <end position="1024"/>
    </location>
</feature>
<dbReference type="AlphaFoldDB" id="A0A087D3F7"/>
<feature type="region of interest" description="Disordered" evidence="4">
    <location>
        <begin position="346"/>
        <end position="380"/>
    </location>
</feature>
<reference evidence="7 8" key="1">
    <citation type="submission" date="2014-03" db="EMBL/GenBank/DDBJ databases">
        <title>Genomics of Bifidobacteria.</title>
        <authorList>
            <person name="Ventura M."/>
            <person name="Milani C."/>
            <person name="Lugli G.A."/>
        </authorList>
    </citation>
    <scope>NUCLEOTIDE SEQUENCE [LARGE SCALE GENOMIC DNA]</scope>
    <source>
        <strain evidence="7 8">LMG 21589</strain>
    </source>
</reference>
<evidence type="ECO:0000313" key="7">
    <source>
        <dbReference type="EMBL" id="KFI90057.1"/>
    </source>
</evidence>
<evidence type="ECO:0000256" key="4">
    <source>
        <dbReference type="SAM" id="MobiDB-lite"/>
    </source>
</evidence>
<keyword evidence="3" id="KW-0378">Hydrolase</keyword>
<feature type="compositionally biased region" description="Basic and acidic residues" evidence="4">
    <location>
        <begin position="346"/>
        <end position="372"/>
    </location>
</feature>
<name>A0A087D3F7_9BIFI</name>
<dbReference type="Gene3D" id="2.60.420.10">
    <property type="entry name" value="Maltose phosphorylase, domain 3"/>
    <property type="match status" value="1"/>
</dbReference>
<organism evidence="7 8">
    <name type="scientific">Bifidobacterium scardovii</name>
    <dbReference type="NCBI Taxonomy" id="158787"/>
    <lineage>
        <taxon>Bacteria</taxon>
        <taxon>Bacillati</taxon>
        <taxon>Actinomycetota</taxon>
        <taxon>Actinomycetes</taxon>
        <taxon>Bifidobacteriales</taxon>
        <taxon>Bifidobacteriaceae</taxon>
        <taxon>Bifidobacterium</taxon>
    </lineage>
</organism>
<evidence type="ECO:0000313" key="8">
    <source>
        <dbReference type="Proteomes" id="UP000029033"/>
    </source>
</evidence>
<dbReference type="GO" id="GO:0030596">
    <property type="term" value="F:alpha-L-rhamnosidase activity"/>
    <property type="evidence" value="ECO:0007669"/>
    <property type="project" value="UniProtKB-EC"/>
</dbReference>
<dbReference type="PANTHER" id="PTHR33307:SF6">
    <property type="entry name" value="ALPHA-RHAMNOSIDASE (EUROFUNG)-RELATED"/>
    <property type="match status" value="1"/>
</dbReference>
<dbReference type="GO" id="GO:0005975">
    <property type="term" value="P:carbohydrate metabolic process"/>
    <property type="evidence" value="ECO:0007669"/>
    <property type="project" value="InterPro"/>
</dbReference>
<gene>
    <name evidence="7" type="ORF">BSCA_0394</name>
</gene>
<dbReference type="Gene3D" id="2.60.40.10">
    <property type="entry name" value="Immunoglobulins"/>
    <property type="match status" value="1"/>
</dbReference>
<dbReference type="InterPro" id="IPR035396">
    <property type="entry name" value="Bac_rhamnosid6H"/>
</dbReference>
<dbReference type="Pfam" id="PF25788">
    <property type="entry name" value="Ig_Rha78A_N"/>
    <property type="match status" value="1"/>
</dbReference>
<dbReference type="Gene3D" id="2.60.120.260">
    <property type="entry name" value="Galactose-binding domain-like"/>
    <property type="match status" value="2"/>
</dbReference>
<evidence type="ECO:0000256" key="2">
    <source>
        <dbReference type="ARBA" id="ARBA00012652"/>
    </source>
</evidence>
<dbReference type="EC" id="3.2.1.40" evidence="2"/>
<dbReference type="InterPro" id="IPR008928">
    <property type="entry name" value="6-hairpin_glycosidase_sf"/>
</dbReference>
<dbReference type="SUPFAM" id="SSF48208">
    <property type="entry name" value="Six-hairpin glycosidases"/>
    <property type="match status" value="1"/>
</dbReference>
<dbReference type="InterPro" id="IPR016007">
    <property type="entry name" value="Alpha_rhamnosid"/>
</dbReference>
<evidence type="ECO:0000259" key="5">
    <source>
        <dbReference type="Pfam" id="PF17389"/>
    </source>
</evidence>
<comment type="caution">
    <text evidence="7">The sequence shown here is derived from an EMBL/GenBank/DDBJ whole genome shotgun (WGS) entry which is preliminary data.</text>
</comment>
<keyword evidence="8" id="KW-1185">Reference proteome</keyword>
<dbReference type="EMBL" id="JGZO01000034">
    <property type="protein sequence ID" value="KFI90057.1"/>
    <property type="molecule type" value="Genomic_DNA"/>
</dbReference>
<dbReference type="eggNOG" id="COG3387">
    <property type="taxonomic scope" value="Bacteria"/>
</dbReference>
<evidence type="ECO:0000256" key="3">
    <source>
        <dbReference type="ARBA" id="ARBA00022801"/>
    </source>
</evidence>
<dbReference type="eggNOG" id="COG3408">
    <property type="taxonomic scope" value="Bacteria"/>
</dbReference>
<dbReference type="Pfam" id="PF17390">
    <property type="entry name" value="Bac_rhamnosid_C"/>
    <property type="match status" value="1"/>
</dbReference>
<dbReference type="Pfam" id="PF17389">
    <property type="entry name" value="Bac_rhamnosid6H"/>
    <property type="match status" value="1"/>
</dbReference>
<feature type="region of interest" description="Disordered" evidence="4">
    <location>
        <begin position="752"/>
        <end position="773"/>
    </location>
</feature>
<dbReference type="PANTHER" id="PTHR33307">
    <property type="entry name" value="ALPHA-RHAMNOSIDASE (EUROFUNG)"/>
    <property type="match status" value="1"/>
</dbReference>